<gene>
    <name evidence="1" type="ORF">ABR189_13625</name>
</gene>
<evidence type="ECO:0000313" key="2">
    <source>
        <dbReference type="Proteomes" id="UP001549749"/>
    </source>
</evidence>
<keyword evidence="2" id="KW-1185">Reference proteome</keyword>
<evidence type="ECO:0000313" key="1">
    <source>
        <dbReference type="EMBL" id="MET6998422.1"/>
    </source>
</evidence>
<name>A0ABV2T721_9BACT</name>
<dbReference type="EMBL" id="JBEXAC010000001">
    <property type="protein sequence ID" value="MET6998422.1"/>
    <property type="molecule type" value="Genomic_DNA"/>
</dbReference>
<proteinExistence type="predicted"/>
<organism evidence="1 2">
    <name type="scientific">Chitinophaga defluvii</name>
    <dbReference type="NCBI Taxonomy" id="3163343"/>
    <lineage>
        <taxon>Bacteria</taxon>
        <taxon>Pseudomonadati</taxon>
        <taxon>Bacteroidota</taxon>
        <taxon>Chitinophagia</taxon>
        <taxon>Chitinophagales</taxon>
        <taxon>Chitinophagaceae</taxon>
        <taxon>Chitinophaga</taxon>
    </lineage>
</organism>
<comment type="caution">
    <text evidence="1">The sequence shown here is derived from an EMBL/GenBank/DDBJ whole genome shotgun (WGS) entry which is preliminary data.</text>
</comment>
<accession>A0ABV2T721</accession>
<dbReference type="RefSeq" id="WP_354661057.1">
    <property type="nucleotide sequence ID" value="NZ_JBEXAC010000001.1"/>
</dbReference>
<sequence length="309" mass="35046">MDKILAKVISKLDKDRFIDQIATELSGTEFNSLMLEIFRKRATVIQPAALMEAFEKNRFVQPGRNATIKSREMELEWLKHVHTQGFHALTLSPVAPIGCCAAVATVNQNKVLSSLKGTEVVADASNMLALKIAQDFKEEKNKDRIVQYATVHRHIRAQAYNNPDYAAHFSVLCMASGGFDRGGYNFEINQLNLHMATLWTLLKKALPMEEMTIKFYLKSTDEQFAALLQQEGHVWSSLKYELISDLNKPYYHTVQFKIFITVDNIEMDIADGGFVDWTQQLIPNKKHRLIISAAGLELVQLLLSRKSAQ</sequence>
<reference evidence="1 2" key="1">
    <citation type="submission" date="2024-06" db="EMBL/GenBank/DDBJ databases">
        <title>Chitinophaga defluvii sp. nov., isolated from municipal sewage.</title>
        <authorList>
            <person name="Zhang L."/>
        </authorList>
    </citation>
    <scope>NUCLEOTIDE SEQUENCE [LARGE SCALE GENOMIC DNA]</scope>
    <source>
        <strain evidence="1 2">H8</strain>
    </source>
</reference>
<protein>
    <submittedName>
        <fullName evidence="1">Uncharacterized protein</fullName>
    </submittedName>
</protein>
<dbReference type="Proteomes" id="UP001549749">
    <property type="component" value="Unassembled WGS sequence"/>
</dbReference>